<gene>
    <name evidence="1" type="ORF">WPS_09620</name>
</gene>
<reference evidence="1 2" key="1">
    <citation type="journal article" date="2022" name="ISME Commun">
        <title>Vulcanimicrobium alpinus gen. nov. sp. nov., the first cultivated representative of the candidate phylum 'Eremiobacterota', is a metabolically versatile aerobic anoxygenic phototroph.</title>
        <authorList>
            <person name="Yabe S."/>
            <person name="Muto K."/>
            <person name="Abe K."/>
            <person name="Yokota A."/>
            <person name="Staudigel H."/>
            <person name="Tebo B.M."/>
        </authorList>
    </citation>
    <scope>NUCLEOTIDE SEQUENCE [LARGE SCALE GENOMIC DNA]</scope>
    <source>
        <strain evidence="1 2">WC8-2</strain>
    </source>
</reference>
<dbReference type="KEGG" id="vab:WPS_09620"/>
<evidence type="ECO:0000313" key="1">
    <source>
        <dbReference type="EMBL" id="BDE05686.1"/>
    </source>
</evidence>
<accession>A0AAN1XUD6</accession>
<dbReference type="AlphaFoldDB" id="A0AAN1XUD6"/>
<dbReference type="EMBL" id="AP025523">
    <property type="protein sequence ID" value="BDE05686.1"/>
    <property type="molecule type" value="Genomic_DNA"/>
</dbReference>
<keyword evidence="2" id="KW-1185">Reference proteome</keyword>
<sequence>MNPRLVNLLASFIRGSSDYALARLEFAMRFDRRPAPPLLDLLPDASAATLNERWETVETQLAAIVVYVKQLETASGTEERADPAFRWLRRTVRELDQYARALRWVLTVHGSDRPEER</sequence>
<proteinExistence type="predicted"/>
<dbReference type="RefSeq" id="WP_317996712.1">
    <property type="nucleotide sequence ID" value="NZ_AP025523.1"/>
</dbReference>
<protein>
    <submittedName>
        <fullName evidence="1">Uncharacterized protein</fullName>
    </submittedName>
</protein>
<name>A0AAN1XUD6_UNVUL</name>
<organism evidence="1 2">
    <name type="scientific">Vulcanimicrobium alpinum</name>
    <dbReference type="NCBI Taxonomy" id="3016050"/>
    <lineage>
        <taxon>Bacteria</taxon>
        <taxon>Bacillati</taxon>
        <taxon>Vulcanimicrobiota</taxon>
        <taxon>Vulcanimicrobiia</taxon>
        <taxon>Vulcanimicrobiales</taxon>
        <taxon>Vulcanimicrobiaceae</taxon>
        <taxon>Vulcanimicrobium</taxon>
    </lineage>
</organism>
<dbReference type="Proteomes" id="UP001317532">
    <property type="component" value="Chromosome"/>
</dbReference>
<evidence type="ECO:0000313" key="2">
    <source>
        <dbReference type="Proteomes" id="UP001317532"/>
    </source>
</evidence>